<name>A0AAU7GEP5_9MICO</name>
<dbReference type="InterPro" id="IPR002052">
    <property type="entry name" value="DNA_methylase_N6_adenine_CS"/>
</dbReference>
<dbReference type="PANTHER" id="PTHR47816:SF5">
    <property type="entry name" value="RIBOSOMAL RNA LARGE SUBUNIT METHYLTRANSFERASE G"/>
    <property type="match status" value="1"/>
</dbReference>
<dbReference type="GO" id="GO:0003676">
    <property type="term" value="F:nucleic acid binding"/>
    <property type="evidence" value="ECO:0007669"/>
    <property type="project" value="InterPro"/>
</dbReference>
<evidence type="ECO:0000256" key="4">
    <source>
        <dbReference type="ARBA" id="ARBA00022679"/>
    </source>
</evidence>
<organism evidence="7">
    <name type="scientific">Leifsonia sp. NPDC080035</name>
    <dbReference type="NCBI Taxonomy" id="3143936"/>
    <lineage>
        <taxon>Bacteria</taxon>
        <taxon>Bacillati</taxon>
        <taxon>Actinomycetota</taxon>
        <taxon>Actinomycetes</taxon>
        <taxon>Micrococcales</taxon>
        <taxon>Microbacteriaceae</taxon>
        <taxon>Leifsonia</taxon>
    </lineage>
</organism>
<dbReference type="InterPro" id="IPR007848">
    <property type="entry name" value="Small_mtfrase_dom"/>
</dbReference>
<feature type="domain" description="RlmG N-terminal" evidence="6">
    <location>
        <begin position="6"/>
        <end position="172"/>
    </location>
</feature>
<dbReference type="SUPFAM" id="SSF53335">
    <property type="entry name" value="S-adenosyl-L-methionine-dependent methyltransferases"/>
    <property type="match status" value="1"/>
</dbReference>
<proteinExistence type="predicted"/>
<sequence length="371" mass="38740">MFPYERLRRRPDVEAPNLFASDAADRYLADTAGDAVLAPGLVVIGDGYGALTLAAAARGARGIRVHQDPLTGEQALDANARELGLTGAYEHRALDADLIAGARTVLLRLPRSLDALEEIAALIAEHAHPAVVVYAGGMLKHMTTAMNAVLGEVFGSVTASLARQKARILTASEPRPAAATALDRWPERALDEETGLWVCAHGAAFAGASVDIGTRLLLSVLDDAVPEARTAIDLGCGTGVLASALATGRPALQVIATDQSAAAVASARATAAANGVADRVRVVRDDGLAGRPDASADLILLNPPFHIGGAVHTGIAHRLFADAARVLSPGGELWTVWNSHLGYRPALERTVGPTRQIARNAKFTVTASRRR</sequence>
<evidence type="ECO:0000259" key="6">
    <source>
        <dbReference type="Pfam" id="PF26049"/>
    </source>
</evidence>
<dbReference type="RefSeq" id="WP_348789238.1">
    <property type="nucleotide sequence ID" value="NZ_CP157390.1"/>
</dbReference>
<protein>
    <submittedName>
        <fullName evidence="7">Methyltransferase</fullName>
    </submittedName>
</protein>
<keyword evidence="2" id="KW-0698">rRNA processing</keyword>
<dbReference type="GO" id="GO:0008170">
    <property type="term" value="F:N-methyltransferase activity"/>
    <property type="evidence" value="ECO:0007669"/>
    <property type="project" value="UniProtKB-ARBA"/>
</dbReference>
<evidence type="ECO:0000256" key="3">
    <source>
        <dbReference type="ARBA" id="ARBA00022603"/>
    </source>
</evidence>
<dbReference type="InterPro" id="IPR058679">
    <property type="entry name" value="RlmG_N"/>
</dbReference>
<evidence type="ECO:0000259" key="5">
    <source>
        <dbReference type="Pfam" id="PF05175"/>
    </source>
</evidence>
<evidence type="ECO:0000256" key="2">
    <source>
        <dbReference type="ARBA" id="ARBA00022552"/>
    </source>
</evidence>
<keyword evidence="1" id="KW-0963">Cytoplasm</keyword>
<dbReference type="GO" id="GO:0032259">
    <property type="term" value="P:methylation"/>
    <property type="evidence" value="ECO:0007669"/>
    <property type="project" value="UniProtKB-KW"/>
</dbReference>
<dbReference type="GO" id="GO:0008757">
    <property type="term" value="F:S-adenosylmethionine-dependent methyltransferase activity"/>
    <property type="evidence" value="ECO:0007669"/>
    <property type="project" value="InterPro"/>
</dbReference>
<keyword evidence="3 7" id="KW-0489">Methyltransferase</keyword>
<dbReference type="Pfam" id="PF26049">
    <property type="entry name" value="RLMG_N"/>
    <property type="match status" value="1"/>
</dbReference>
<reference evidence="7" key="1">
    <citation type="submission" date="2024-05" db="EMBL/GenBank/DDBJ databases">
        <title>The Natural Products Discovery Center: Release of the First 8490 Sequenced Strains for Exploring Actinobacteria Biosynthetic Diversity.</title>
        <authorList>
            <person name="Kalkreuter E."/>
            <person name="Kautsar S.A."/>
            <person name="Yang D."/>
            <person name="Bader C.D."/>
            <person name="Teijaro C.N."/>
            <person name="Fluegel L."/>
            <person name="Davis C.M."/>
            <person name="Simpson J.R."/>
            <person name="Lauterbach L."/>
            <person name="Steele A.D."/>
            <person name="Gui C."/>
            <person name="Meng S."/>
            <person name="Li G."/>
            <person name="Viehrig K."/>
            <person name="Ye F."/>
            <person name="Su P."/>
            <person name="Kiefer A.F."/>
            <person name="Nichols A."/>
            <person name="Cepeda A.J."/>
            <person name="Yan W."/>
            <person name="Fan B."/>
            <person name="Jiang Y."/>
            <person name="Adhikari A."/>
            <person name="Zheng C.-J."/>
            <person name="Schuster L."/>
            <person name="Cowan T.M."/>
            <person name="Smanski M.J."/>
            <person name="Chevrette M.G."/>
            <person name="de Carvalho L.P.S."/>
            <person name="Shen B."/>
        </authorList>
    </citation>
    <scope>NUCLEOTIDE SEQUENCE</scope>
    <source>
        <strain evidence="7">NPDC080035</strain>
    </source>
</reference>
<dbReference type="Gene3D" id="3.40.50.150">
    <property type="entry name" value="Vaccinia Virus protein VP39"/>
    <property type="match status" value="2"/>
</dbReference>
<dbReference type="PROSITE" id="PS00092">
    <property type="entry name" value="N6_MTASE"/>
    <property type="match status" value="1"/>
</dbReference>
<dbReference type="InterPro" id="IPR046977">
    <property type="entry name" value="RsmC/RlmG"/>
</dbReference>
<feature type="domain" description="Methyltransferase small" evidence="5">
    <location>
        <begin position="196"/>
        <end position="366"/>
    </location>
</feature>
<evidence type="ECO:0000256" key="1">
    <source>
        <dbReference type="ARBA" id="ARBA00022490"/>
    </source>
</evidence>
<gene>
    <name evidence="7" type="ORF">AAME72_05515</name>
</gene>
<dbReference type="CDD" id="cd02440">
    <property type="entry name" value="AdoMet_MTases"/>
    <property type="match status" value="1"/>
</dbReference>
<dbReference type="PANTHER" id="PTHR47816">
    <property type="entry name" value="RIBOSOMAL RNA SMALL SUBUNIT METHYLTRANSFERASE C"/>
    <property type="match status" value="1"/>
</dbReference>
<dbReference type="Pfam" id="PF05175">
    <property type="entry name" value="MTS"/>
    <property type="match status" value="1"/>
</dbReference>
<dbReference type="EMBL" id="CP157390">
    <property type="protein sequence ID" value="XBM49320.1"/>
    <property type="molecule type" value="Genomic_DNA"/>
</dbReference>
<evidence type="ECO:0000313" key="7">
    <source>
        <dbReference type="EMBL" id="XBM49320.1"/>
    </source>
</evidence>
<dbReference type="InterPro" id="IPR029063">
    <property type="entry name" value="SAM-dependent_MTases_sf"/>
</dbReference>
<dbReference type="GO" id="GO:0006364">
    <property type="term" value="P:rRNA processing"/>
    <property type="evidence" value="ECO:0007669"/>
    <property type="project" value="UniProtKB-KW"/>
</dbReference>
<accession>A0AAU7GEP5</accession>
<keyword evidence="4" id="KW-0808">Transferase</keyword>
<dbReference type="AlphaFoldDB" id="A0AAU7GEP5"/>